<feature type="compositionally biased region" description="Basic and acidic residues" evidence="1">
    <location>
        <begin position="404"/>
        <end position="413"/>
    </location>
</feature>
<feature type="compositionally biased region" description="Low complexity" evidence="1">
    <location>
        <begin position="267"/>
        <end position="278"/>
    </location>
</feature>
<reference evidence="3" key="1">
    <citation type="submission" date="2022-07" db="EMBL/GenBank/DDBJ databases">
        <title>Genome Sequence of Leucocoprinus birnbaumii.</title>
        <authorList>
            <person name="Buettner E."/>
        </authorList>
    </citation>
    <scope>NUCLEOTIDE SEQUENCE</scope>
    <source>
        <strain evidence="3">VT141</strain>
    </source>
</reference>
<keyword evidence="4" id="KW-1185">Reference proteome</keyword>
<feature type="compositionally biased region" description="Low complexity" evidence="1">
    <location>
        <begin position="448"/>
        <end position="464"/>
    </location>
</feature>
<feature type="compositionally biased region" description="Polar residues" evidence="1">
    <location>
        <begin position="244"/>
        <end position="257"/>
    </location>
</feature>
<keyword evidence="2" id="KW-0472">Membrane</keyword>
<dbReference type="Proteomes" id="UP001213000">
    <property type="component" value="Unassembled WGS sequence"/>
</dbReference>
<feature type="transmembrane region" description="Helical" evidence="2">
    <location>
        <begin position="190"/>
        <end position="215"/>
    </location>
</feature>
<organism evidence="3 4">
    <name type="scientific">Leucocoprinus birnbaumii</name>
    <dbReference type="NCBI Taxonomy" id="56174"/>
    <lineage>
        <taxon>Eukaryota</taxon>
        <taxon>Fungi</taxon>
        <taxon>Dikarya</taxon>
        <taxon>Basidiomycota</taxon>
        <taxon>Agaricomycotina</taxon>
        <taxon>Agaricomycetes</taxon>
        <taxon>Agaricomycetidae</taxon>
        <taxon>Agaricales</taxon>
        <taxon>Agaricineae</taxon>
        <taxon>Agaricaceae</taxon>
        <taxon>Leucocoprinus</taxon>
    </lineage>
</organism>
<dbReference type="AlphaFoldDB" id="A0AAD5YXU9"/>
<dbReference type="EMBL" id="JANIEX010000061">
    <property type="protein sequence ID" value="KAJ3574663.1"/>
    <property type="molecule type" value="Genomic_DNA"/>
</dbReference>
<gene>
    <name evidence="3" type="ORF">NP233_g1612</name>
</gene>
<keyword evidence="2" id="KW-1133">Transmembrane helix</keyword>
<feature type="compositionally biased region" description="Low complexity" evidence="1">
    <location>
        <begin position="388"/>
        <end position="399"/>
    </location>
</feature>
<evidence type="ECO:0000313" key="3">
    <source>
        <dbReference type="EMBL" id="KAJ3574663.1"/>
    </source>
</evidence>
<accession>A0AAD5YXU9</accession>
<evidence type="ECO:0000313" key="4">
    <source>
        <dbReference type="Proteomes" id="UP001213000"/>
    </source>
</evidence>
<feature type="compositionally biased region" description="Polar residues" evidence="1">
    <location>
        <begin position="279"/>
        <end position="293"/>
    </location>
</feature>
<feature type="region of interest" description="Disordered" evidence="1">
    <location>
        <begin position="160"/>
        <end position="186"/>
    </location>
</feature>
<feature type="region of interest" description="Disordered" evidence="1">
    <location>
        <begin position="448"/>
        <end position="482"/>
    </location>
</feature>
<evidence type="ECO:0000256" key="2">
    <source>
        <dbReference type="SAM" id="Phobius"/>
    </source>
</evidence>
<feature type="region of interest" description="Disordered" evidence="1">
    <location>
        <begin position="225"/>
        <end position="436"/>
    </location>
</feature>
<feature type="compositionally biased region" description="Polar residues" evidence="1">
    <location>
        <begin position="350"/>
        <end position="359"/>
    </location>
</feature>
<keyword evidence="2" id="KW-0812">Transmembrane</keyword>
<protein>
    <submittedName>
        <fullName evidence="3">Uncharacterized protein</fullName>
    </submittedName>
</protein>
<proteinExistence type="predicted"/>
<feature type="compositionally biased region" description="Low complexity" evidence="1">
    <location>
        <begin position="415"/>
        <end position="428"/>
    </location>
</feature>
<feature type="compositionally biased region" description="Basic and acidic residues" evidence="1">
    <location>
        <begin position="334"/>
        <end position="349"/>
    </location>
</feature>
<feature type="compositionally biased region" description="Low complexity" evidence="1">
    <location>
        <begin position="170"/>
        <end position="180"/>
    </location>
</feature>
<comment type="caution">
    <text evidence="3">The sequence shown here is derived from an EMBL/GenBank/DDBJ whole genome shotgun (WGS) entry which is preliminary data.</text>
</comment>
<sequence length="482" mass="50554">MLSGTGLLRARAQSPPFLTNATCVPVGSEDWSWMNNDNGYSPCLTAAAVISPCFNAAYRVIGLQPGSRYDPPTGTFITPCYCSWATYNLLSACAVCQDQTNGVTSWFSWTQACGAYLTSDRAYPPGAVIPQNTTFPNWAATDPTTWENGRFNATQAKTIEESKPGDLQDPTTIISSTPTPNQTQSKKNNVGAIAGGVIGGVIIIAIGIAAGIFMYCRNQKRKTQTVQRAPPMAQAPTDHARSPSDFSAKSFGSSGLPFNSFGPAPSPSNSDSRLLSSPTTFRTHNTSRGSLPQESLMGLSYAGTPPPQQGNLNHPNIIMTAQGPVSPFTLERPSSSEDTRSGHDRKRSEASANSISTTPPRGPMNPPAYSEAPGGHGDFSSQAPDQASTYGGSTSIYTTPPTEDNSRPHHERGVSSSTTRSDASSISSGGLWTHAGSASLSGAADLISRMGSVSGPGPSGDSIPTYSGPGPNVHVPRDEKRG</sequence>
<name>A0AAD5YXU9_9AGAR</name>
<evidence type="ECO:0000256" key="1">
    <source>
        <dbReference type="SAM" id="MobiDB-lite"/>
    </source>
</evidence>